<keyword evidence="2" id="KW-0238">DNA-binding</keyword>
<keyword evidence="1" id="KW-0805">Transcription regulation</keyword>
<dbReference type="PANTHER" id="PTHR30146:SF149">
    <property type="entry name" value="HTH-TYPE TRANSCRIPTIONAL REGULATOR EBGR"/>
    <property type="match status" value="1"/>
</dbReference>
<dbReference type="GO" id="GO:0003700">
    <property type="term" value="F:DNA-binding transcription factor activity"/>
    <property type="evidence" value="ECO:0007669"/>
    <property type="project" value="TreeGrafter"/>
</dbReference>
<keyword evidence="3" id="KW-0804">Transcription</keyword>
<evidence type="ECO:0000256" key="3">
    <source>
        <dbReference type="ARBA" id="ARBA00023163"/>
    </source>
</evidence>
<dbReference type="GO" id="GO:0000976">
    <property type="term" value="F:transcription cis-regulatory region binding"/>
    <property type="evidence" value="ECO:0007669"/>
    <property type="project" value="TreeGrafter"/>
</dbReference>
<feature type="domain" description="HTH lacI-type" evidence="4">
    <location>
        <begin position="9"/>
        <end position="63"/>
    </location>
</feature>
<evidence type="ECO:0000256" key="1">
    <source>
        <dbReference type="ARBA" id="ARBA00023015"/>
    </source>
</evidence>
<dbReference type="RefSeq" id="WP_090439878.1">
    <property type="nucleotide sequence ID" value="NZ_FOHU01000002.1"/>
</dbReference>
<dbReference type="PROSITE" id="PS00356">
    <property type="entry name" value="HTH_LACI_1"/>
    <property type="match status" value="1"/>
</dbReference>
<accession>A0A1I0A577</accession>
<dbReference type="SUPFAM" id="SSF53822">
    <property type="entry name" value="Periplasmic binding protein-like I"/>
    <property type="match status" value="1"/>
</dbReference>
<dbReference type="AlphaFoldDB" id="A0A1I0A577"/>
<dbReference type="CDD" id="cd19975">
    <property type="entry name" value="PBP1_CcpA-like"/>
    <property type="match status" value="1"/>
</dbReference>
<gene>
    <name evidence="5" type="ORF">SAMN05660297_00889</name>
</gene>
<dbReference type="SMART" id="SM00354">
    <property type="entry name" value="HTH_LACI"/>
    <property type="match status" value="1"/>
</dbReference>
<dbReference type="CDD" id="cd01392">
    <property type="entry name" value="HTH_LacI"/>
    <property type="match status" value="1"/>
</dbReference>
<dbReference type="PROSITE" id="PS50932">
    <property type="entry name" value="HTH_LACI_2"/>
    <property type="match status" value="1"/>
</dbReference>
<dbReference type="InterPro" id="IPR010982">
    <property type="entry name" value="Lambda_DNA-bd_dom_sf"/>
</dbReference>
<dbReference type="InterPro" id="IPR046335">
    <property type="entry name" value="LacI/GalR-like_sensor"/>
</dbReference>
<dbReference type="EMBL" id="FOHU01000002">
    <property type="protein sequence ID" value="SES89257.1"/>
    <property type="molecule type" value="Genomic_DNA"/>
</dbReference>
<evidence type="ECO:0000313" key="5">
    <source>
        <dbReference type="EMBL" id="SES89257.1"/>
    </source>
</evidence>
<evidence type="ECO:0000256" key="2">
    <source>
        <dbReference type="ARBA" id="ARBA00023125"/>
    </source>
</evidence>
<dbReference type="Gene3D" id="1.10.260.40">
    <property type="entry name" value="lambda repressor-like DNA-binding domains"/>
    <property type="match status" value="1"/>
</dbReference>
<protein>
    <submittedName>
        <fullName evidence="5">Transcriptional regulator, LacI family</fullName>
    </submittedName>
</protein>
<dbReference type="Pfam" id="PF13377">
    <property type="entry name" value="Peripla_BP_3"/>
    <property type="match status" value="1"/>
</dbReference>
<evidence type="ECO:0000313" key="6">
    <source>
        <dbReference type="Proteomes" id="UP000199568"/>
    </source>
</evidence>
<dbReference type="SUPFAM" id="SSF47413">
    <property type="entry name" value="lambda repressor-like DNA-binding domains"/>
    <property type="match status" value="1"/>
</dbReference>
<evidence type="ECO:0000259" key="4">
    <source>
        <dbReference type="PROSITE" id="PS50932"/>
    </source>
</evidence>
<dbReference type="Proteomes" id="UP000199568">
    <property type="component" value="Unassembled WGS sequence"/>
</dbReference>
<dbReference type="PANTHER" id="PTHR30146">
    <property type="entry name" value="LACI-RELATED TRANSCRIPTIONAL REPRESSOR"/>
    <property type="match status" value="1"/>
</dbReference>
<dbReference type="STRING" id="426128.SAMN05660297_00889"/>
<dbReference type="Gene3D" id="3.40.50.2300">
    <property type="match status" value="2"/>
</dbReference>
<dbReference type="Pfam" id="PF00356">
    <property type="entry name" value="LacI"/>
    <property type="match status" value="1"/>
</dbReference>
<dbReference type="InterPro" id="IPR028082">
    <property type="entry name" value="Peripla_BP_I"/>
</dbReference>
<dbReference type="InterPro" id="IPR000843">
    <property type="entry name" value="HTH_LacI"/>
</dbReference>
<name>A0A1I0A577_9FIRM</name>
<dbReference type="OrthoDB" id="9784962at2"/>
<proteinExistence type="predicted"/>
<organism evidence="5 6">
    <name type="scientific">Natronincola peptidivorans</name>
    <dbReference type="NCBI Taxonomy" id="426128"/>
    <lineage>
        <taxon>Bacteria</taxon>
        <taxon>Bacillati</taxon>
        <taxon>Bacillota</taxon>
        <taxon>Clostridia</taxon>
        <taxon>Peptostreptococcales</taxon>
        <taxon>Natronincolaceae</taxon>
        <taxon>Natronincola</taxon>
    </lineage>
</organism>
<keyword evidence="6" id="KW-1185">Reference proteome</keyword>
<sequence>MKEKINKTIRLKDVAERAGVGVGTASRVLNNHPSVSQQKRRKVLKVMEEMGYRPNAIARSLKTNYTKTIGIIIMDITNPFYSNLLKGLQDFACKNDYSIILADLAWNANKLLSTIKTMQDKKVDGFIYLGSHVKDKEIRWFTERQKPVVFISTAVLITDQSLRNKFIDIGINNEQASYDAVKYLINLGHKDIAIISGIKGDMNSSVPRMKGYQRAMKEAGVAINEEWIAYGKHTFKSGYQAMLKFINKKKRPTGVFAICDLMAIGAAKAALDYGLRIPEDMTIMGFDGIDNAEYFNPSISTIVQPRYEMGQKGMELMLRMVEGEINHGYEVILDYRLVERESSRSI</sequence>
<reference evidence="5 6" key="1">
    <citation type="submission" date="2016-10" db="EMBL/GenBank/DDBJ databases">
        <authorList>
            <person name="de Groot N.N."/>
        </authorList>
    </citation>
    <scope>NUCLEOTIDE SEQUENCE [LARGE SCALE GENOMIC DNA]</scope>
    <source>
        <strain evidence="5 6">DSM 18979</strain>
    </source>
</reference>